<feature type="domain" description="Monalysin Pore-forming" evidence="1">
    <location>
        <begin position="42"/>
        <end position="251"/>
    </location>
</feature>
<accession>A0A9P6MYR5</accession>
<evidence type="ECO:0000313" key="3">
    <source>
        <dbReference type="Proteomes" id="UP000703661"/>
    </source>
</evidence>
<dbReference type="Proteomes" id="UP000703661">
    <property type="component" value="Unassembled WGS sequence"/>
</dbReference>
<evidence type="ECO:0000313" key="2">
    <source>
        <dbReference type="EMBL" id="KAG0018919.1"/>
    </source>
</evidence>
<evidence type="ECO:0000259" key="1">
    <source>
        <dbReference type="Pfam" id="PF18063"/>
    </source>
</evidence>
<name>A0A9P6MYR5_9FUNG</name>
<dbReference type="PANTHER" id="PTHR35884:SF1">
    <property type="entry name" value="MONALYSIN BETA BARREL PORE-FORMING DOMAIN-CONTAINING PROTEIN-RELATED"/>
    <property type="match status" value="1"/>
</dbReference>
<organism evidence="2 3">
    <name type="scientific">Entomortierella chlamydospora</name>
    <dbReference type="NCBI Taxonomy" id="101097"/>
    <lineage>
        <taxon>Eukaryota</taxon>
        <taxon>Fungi</taxon>
        <taxon>Fungi incertae sedis</taxon>
        <taxon>Mucoromycota</taxon>
        <taxon>Mortierellomycotina</taxon>
        <taxon>Mortierellomycetes</taxon>
        <taxon>Mortierellales</taxon>
        <taxon>Mortierellaceae</taxon>
        <taxon>Entomortierella</taxon>
    </lineage>
</organism>
<proteinExistence type="predicted"/>
<protein>
    <recommendedName>
        <fullName evidence="1">Monalysin Pore-forming domain-containing protein</fullName>
    </recommendedName>
</protein>
<dbReference type="EMBL" id="JAAAID010000324">
    <property type="protein sequence ID" value="KAG0018919.1"/>
    <property type="molecule type" value="Genomic_DNA"/>
</dbReference>
<gene>
    <name evidence="2" type="ORF">BGZ80_006547</name>
</gene>
<dbReference type="InterPro" id="IPR040927">
    <property type="entry name" value="PF_Monalysin"/>
</dbReference>
<dbReference type="InterPro" id="IPR038768">
    <property type="entry name" value="SmlA"/>
</dbReference>
<dbReference type="Pfam" id="PF18063">
    <property type="entry name" value="BB_PF"/>
    <property type="match status" value="1"/>
</dbReference>
<dbReference type="PANTHER" id="PTHR35884">
    <property type="entry name" value="SMALL AGGREGATE FORMATION PROTEIN"/>
    <property type="match status" value="1"/>
</dbReference>
<reference evidence="2" key="1">
    <citation type="journal article" date="2020" name="Fungal Divers.">
        <title>Resolving the Mortierellaceae phylogeny through synthesis of multi-gene phylogenetics and phylogenomics.</title>
        <authorList>
            <person name="Vandepol N."/>
            <person name="Liber J."/>
            <person name="Desiro A."/>
            <person name="Na H."/>
            <person name="Kennedy M."/>
            <person name="Barry K."/>
            <person name="Grigoriev I.V."/>
            <person name="Miller A.N."/>
            <person name="O'Donnell K."/>
            <person name="Stajich J.E."/>
            <person name="Bonito G."/>
        </authorList>
    </citation>
    <scope>NUCLEOTIDE SEQUENCE</scope>
    <source>
        <strain evidence="2">NRRL 2769</strain>
    </source>
</reference>
<dbReference type="AlphaFoldDB" id="A0A9P6MYR5"/>
<comment type="caution">
    <text evidence="2">The sequence shown here is derived from an EMBL/GenBank/DDBJ whole genome shotgun (WGS) entry which is preliminary data.</text>
</comment>
<sequence>MEKKKTQKVVVVNMPNDITANASQDGVRATKPHAAFDLSKLAIAETNFQIDQNTQLKTPPDTACIVKIAGDKEVKTTLGFRIPGDFQTFSYDFYARPCAAYLHYVESKTIPGDETHTFRKFKGFTTRFDTSISITAGVSGGVFGCNASLEVTTEFSYGQEITEQTEETWTSTIYAGNYVVFQPVIVYAYRIAQPQHIPALTTSFPNIKFHKSGSNYFIFAPVFRNSPFTVKFENDFYDDVPYDRLVDYLVSDEGFAKWH</sequence>
<keyword evidence="3" id="KW-1185">Reference proteome</keyword>